<proteinExistence type="predicted"/>
<gene>
    <name evidence="1" type="ORF">OIK44_24770</name>
</gene>
<dbReference type="EMBL" id="JAQQXR010000018">
    <property type="protein sequence ID" value="MDC8760804.1"/>
    <property type="molecule type" value="Genomic_DNA"/>
</dbReference>
<name>A0ABT5K7C5_9BURK</name>
<evidence type="ECO:0000313" key="2">
    <source>
        <dbReference type="Proteomes" id="UP001221208"/>
    </source>
</evidence>
<organism evidence="1 2">
    <name type="scientific">Janthinobacterium fluminis</name>
    <dbReference type="NCBI Taxonomy" id="2987524"/>
    <lineage>
        <taxon>Bacteria</taxon>
        <taxon>Pseudomonadati</taxon>
        <taxon>Pseudomonadota</taxon>
        <taxon>Betaproteobacteria</taxon>
        <taxon>Burkholderiales</taxon>
        <taxon>Oxalobacteraceae</taxon>
        <taxon>Janthinobacterium</taxon>
    </lineage>
</organism>
<sequence length="87" mass="9796">MSTNNITFVNNPVFTPASSAFFAAVGAALRSLATRAYTALKQSVKRPGRNYEEAYLAESVDRYDLEFRMRELARANPQPYWMTGLGR</sequence>
<dbReference type="InterPro" id="IPR021946">
    <property type="entry name" value="DUF3563"/>
</dbReference>
<comment type="caution">
    <text evidence="1">The sequence shown here is derived from an EMBL/GenBank/DDBJ whole genome shotgun (WGS) entry which is preliminary data.</text>
</comment>
<keyword evidence="2" id="KW-1185">Reference proteome</keyword>
<reference evidence="1 2" key="1">
    <citation type="submission" date="2022-10" db="EMBL/GenBank/DDBJ databases">
        <title>Janthinobacterium sp. hw3 Genome sequencing.</title>
        <authorList>
            <person name="Park S."/>
        </authorList>
    </citation>
    <scope>NUCLEOTIDE SEQUENCE [LARGE SCALE GENOMIC DNA]</scope>
    <source>
        <strain evidence="2">hw3</strain>
    </source>
</reference>
<dbReference type="Proteomes" id="UP001221208">
    <property type="component" value="Unassembled WGS sequence"/>
</dbReference>
<accession>A0ABT5K7C5</accession>
<protein>
    <submittedName>
        <fullName evidence="1">DUF3563 family protein</fullName>
    </submittedName>
</protein>
<evidence type="ECO:0000313" key="1">
    <source>
        <dbReference type="EMBL" id="MDC8760804.1"/>
    </source>
</evidence>
<dbReference type="RefSeq" id="WP_273674798.1">
    <property type="nucleotide sequence ID" value="NZ_JAQQXR010000018.1"/>
</dbReference>
<dbReference type="Pfam" id="PF12086">
    <property type="entry name" value="DUF3563"/>
    <property type="match status" value="1"/>
</dbReference>